<dbReference type="Pfam" id="PF07394">
    <property type="entry name" value="DUF1501"/>
    <property type="match status" value="1"/>
</dbReference>
<sequence>MNQSELPSTDCSGCEEGRRAHRLSRRSLLTGVLGVGAALAVSEHLTVRYADASTSAGTDVLLVMFLRGGFDGLSAVVPVGDPDYYKARPSIAVPQASTIALDSRFGLHPALSALKPFWDNGTFGVVHAAGMTSPNRSHFSAMEEIERAAAGSSIRTGWLDRTLGLHPEPVAQAPFRATTIGGRSPRSLAGPNPEVSMRSIADFALSGASSSADRARWSAALTQLHASATPTVGDPARSTVAGLASAADLANDGYQPANGASYPNSDLGKAFKDAAHLIKSPQAVAVLTIDEGDWDMHAGLGTVGKGWMHDKLADLGGSLAAFGTDLGDDLARVTLVTMSEFGRRTSENASNGVDHGWGNAMLMFGGGVQGGQVHGTWPGLSADNLVQGDLRATTDYRAVLADVLVNRCGATLDEARTVFPGWTGTPLGTTKPAG</sequence>
<protein>
    <submittedName>
        <fullName evidence="1">DUF1501 domain-containing protein</fullName>
    </submittedName>
</protein>
<dbReference type="InterPro" id="IPR010869">
    <property type="entry name" value="DUF1501"/>
</dbReference>
<keyword evidence="2" id="KW-1185">Reference proteome</keyword>
<dbReference type="PANTHER" id="PTHR43737">
    <property type="entry name" value="BLL7424 PROTEIN"/>
    <property type="match status" value="1"/>
</dbReference>
<dbReference type="Proteomes" id="UP001596189">
    <property type="component" value="Unassembled WGS sequence"/>
</dbReference>
<dbReference type="RefSeq" id="WP_345717083.1">
    <property type="nucleotide sequence ID" value="NZ_BAABFP010000005.1"/>
</dbReference>
<dbReference type="EMBL" id="JBHSRD010000002">
    <property type="protein sequence ID" value="MFC6006230.1"/>
    <property type="molecule type" value="Genomic_DNA"/>
</dbReference>
<dbReference type="InterPro" id="IPR006311">
    <property type="entry name" value="TAT_signal"/>
</dbReference>
<name>A0ABW1JAY0_9ACTN</name>
<accession>A0ABW1JAY0</accession>
<evidence type="ECO:0000313" key="2">
    <source>
        <dbReference type="Proteomes" id="UP001596189"/>
    </source>
</evidence>
<reference evidence="2" key="1">
    <citation type="journal article" date="2019" name="Int. J. Syst. Evol. Microbiol.">
        <title>The Global Catalogue of Microorganisms (GCM) 10K type strain sequencing project: providing services to taxonomists for standard genome sequencing and annotation.</title>
        <authorList>
            <consortium name="The Broad Institute Genomics Platform"/>
            <consortium name="The Broad Institute Genome Sequencing Center for Infectious Disease"/>
            <person name="Wu L."/>
            <person name="Ma J."/>
        </authorList>
    </citation>
    <scope>NUCLEOTIDE SEQUENCE [LARGE SCALE GENOMIC DNA]</scope>
    <source>
        <strain evidence="2">KACC 14249</strain>
    </source>
</reference>
<comment type="caution">
    <text evidence="1">The sequence shown here is derived from an EMBL/GenBank/DDBJ whole genome shotgun (WGS) entry which is preliminary data.</text>
</comment>
<organism evidence="1 2">
    <name type="scientific">Angustibacter luteus</name>
    <dbReference type="NCBI Taxonomy" id="658456"/>
    <lineage>
        <taxon>Bacteria</taxon>
        <taxon>Bacillati</taxon>
        <taxon>Actinomycetota</taxon>
        <taxon>Actinomycetes</taxon>
        <taxon>Kineosporiales</taxon>
        <taxon>Kineosporiaceae</taxon>
    </lineage>
</organism>
<proteinExistence type="predicted"/>
<evidence type="ECO:0000313" key="1">
    <source>
        <dbReference type="EMBL" id="MFC6006230.1"/>
    </source>
</evidence>
<gene>
    <name evidence="1" type="ORF">ACFQDO_03720</name>
</gene>
<dbReference type="PANTHER" id="PTHR43737:SF1">
    <property type="entry name" value="DUF1501 DOMAIN-CONTAINING PROTEIN"/>
    <property type="match status" value="1"/>
</dbReference>
<dbReference type="PROSITE" id="PS51318">
    <property type="entry name" value="TAT"/>
    <property type="match status" value="1"/>
</dbReference>